<proteinExistence type="predicted"/>
<evidence type="ECO:0000256" key="1">
    <source>
        <dbReference type="SAM" id="MobiDB-lite"/>
    </source>
</evidence>
<organism evidence="2 3">
    <name type="scientific">Haloarcula tailed virus 3</name>
    <dbReference type="NCBI Taxonomy" id="2877990"/>
    <lineage>
        <taxon>Viruses</taxon>
        <taxon>Duplodnaviria</taxon>
        <taxon>Heunggongvirae</taxon>
        <taxon>Uroviricota</taxon>
        <taxon>Caudoviricetes</taxon>
        <taxon>Kirjokansivirales</taxon>
        <taxon>Pyrstoviridae</taxon>
        <taxon>Hatrivirus</taxon>
        <taxon>Hatrivirus caudatum</taxon>
        <taxon>Hatrivirus HATV3</taxon>
    </lineage>
</organism>
<gene>
    <name evidence="2" type="ORF">HATV-3_gp27</name>
</gene>
<name>A0AAE8Y053_9CAUD</name>
<protein>
    <submittedName>
        <fullName evidence="2">Uncharacterized protein</fullName>
    </submittedName>
</protein>
<evidence type="ECO:0000313" key="2">
    <source>
        <dbReference type="EMBL" id="UBF23377.1"/>
    </source>
</evidence>
<dbReference type="Proteomes" id="UP000827845">
    <property type="component" value="Segment"/>
</dbReference>
<dbReference type="EMBL" id="MZ334527">
    <property type="protein sequence ID" value="UBF23377.1"/>
    <property type="molecule type" value="Genomic_DNA"/>
</dbReference>
<reference evidence="2" key="1">
    <citation type="submission" date="2021-05" db="EMBL/GenBank/DDBJ databases">
        <title>Diversity, taxonomy and evolution of archaeal viruses of the class Caudoviricetes.</title>
        <authorList>
            <person name="Liu Y."/>
            <person name="Demina T.A."/>
            <person name="Roux S."/>
            <person name="Aiewsakun P."/>
            <person name="Kazlauskas D."/>
            <person name="Simmonds P."/>
            <person name="Prangishvili D."/>
            <person name="Oksanen H.M."/>
            <person name="Krupovic M."/>
        </authorList>
    </citation>
    <scope>NUCLEOTIDE SEQUENCE</scope>
    <source>
        <strain evidence="2">HATV-3/30</strain>
    </source>
</reference>
<feature type="region of interest" description="Disordered" evidence="1">
    <location>
        <begin position="140"/>
        <end position="160"/>
    </location>
</feature>
<sequence>MPQKVTEPLEAQIRQFLVDTIRPVEMHGYDPQQTDPTAGDFLPISNDWSDYGDTYPVIVVQENNGPTIPNSGNTNVNGIQGDGSGTNQTAVHPITVSVQSTQDGDYLNNVDYQTLVTDIYAECRFQLKDVDAVDEALYTGDLTPPTQTRSNEETDSGSTVTWLQRQGTVPVGFRYTP</sequence>
<evidence type="ECO:0000313" key="3">
    <source>
        <dbReference type="Proteomes" id="UP000827845"/>
    </source>
</evidence>
<accession>A0AAE8Y053</accession>
<keyword evidence="3" id="KW-1185">Reference proteome</keyword>